<name>A0A9P1IGE3_9PELO</name>
<dbReference type="SMART" id="SM00338">
    <property type="entry name" value="BRLZ"/>
    <property type="match status" value="1"/>
</dbReference>
<dbReference type="PANTHER" id="PTHR19304">
    <property type="entry name" value="CYCLIC-AMP RESPONSE ELEMENT BINDING PROTEIN"/>
    <property type="match status" value="1"/>
</dbReference>
<dbReference type="GO" id="GO:0003700">
    <property type="term" value="F:DNA-binding transcription factor activity"/>
    <property type="evidence" value="ECO:0007669"/>
    <property type="project" value="InterPro"/>
</dbReference>
<feature type="transmembrane region" description="Helical" evidence="9">
    <location>
        <begin position="484"/>
        <end position="501"/>
    </location>
</feature>
<evidence type="ECO:0000256" key="1">
    <source>
        <dbReference type="ARBA" id="ARBA00004123"/>
    </source>
</evidence>
<evidence type="ECO:0000256" key="3">
    <source>
        <dbReference type="ARBA" id="ARBA00022729"/>
    </source>
</evidence>
<dbReference type="InterPro" id="IPR004827">
    <property type="entry name" value="bZIP"/>
</dbReference>
<proteinExistence type="inferred from homology"/>
<dbReference type="AlphaFoldDB" id="A0A9P1IGE3"/>
<dbReference type="SUPFAM" id="SSF57959">
    <property type="entry name" value="Leucine zipper domain"/>
    <property type="match status" value="1"/>
</dbReference>
<reference evidence="11" key="1">
    <citation type="submission" date="2022-11" db="EMBL/GenBank/DDBJ databases">
        <authorList>
            <person name="Kikuchi T."/>
        </authorList>
    </citation>
    <scope>NUCLEOTIDE SEQUENCE</scope>
    <source>
        <strain evidence="11">PS1010</strain>
    </source>
</reference>
<keyword evidence="3" id="KW-0732">Signal</keyword>
<keyword evidence="9" id="KW-1133">Transmembrane helix</keyword>
<dbReference type="Proteomes" id="UP001152747">
    <property type="component" value="Unassembled WGS sequence"/>
</dbReference>
<evidence type="ECO:0000313" key="12">
    <source>
        <dbReference type="Proteomes" id="UP001152747"/>
    </source>
</evidence>
<keyword evidence="12" id="KW-1185">Reference proteome</keyword>
<dbReference type="InterPro" id="IPR022353">
    <property type="entry name" value="Insulin_CS"/>
</dbReference>
<evidence type="ECO:0000256" key="2">
    <source>
        <dbReference type="ARBA" id="ARBA00009034"/>
    </source>
</evidence>
<dbReference type="PROSITE" id="PS00262">
    <property type="entry name" value="INSULIN"/>
    <property type="match status" value="1"/>
</dbReference>
<evidence type="ECO:0000256" key="9">
    <source>
        <dbReference type="SAM" id="Phobius"/>
    </source>
</evidence>
<comment type="subcellular location">
    <subcellularLocation>
        <location evidence="1">Nucleus</location>
    </subcellularLocation>
</comment>
<accession>A0A9P1IGE3</accession>
<feature type="domain" description="BZIP" evidence="10">
    <location>
        <begin position="348"/>
        <end position="411"/>
    </location>
</feature>
<keyword evidence="6" id="KW-0539">Nucleus</keyword>
<evidence type="ECO:0000313" key="11">
    <source>
        <dbReference type="EMBL" id="CAI5444393.1"/>
    </source>
</evidence>
<dbReference type="InterPro" id="IPR046347">
    <property type="entry name" value="bZIP_sf"/>
</dbReference>
<comment type="caution">
    <text evidence="11">The sequence shown here is derived from an EMBL/GenBank/DDBJ whole genome shotgun (WGS) entry which is preliminary data.</text>
</comment>
<dbReference type="InterPro" id="IPR036438">
    <property type="entry name" value="Insulin-like_sf"/>
</dbReference>
<feature type="region of interest" description="Disordered" evidence="8">
    <location>
        <begin position="296"/>
        <end position="360"/>
    </location>
</feature>
<dbReference type="SUPFAM" id="SSF56994">
    <property type="entry name" value="Insulin-like"/>
    <property type="match status" value="1"/>
</dbReference>
<feature type="transmembrane region" description="Helical" evidence="9">
    <location>
        <begin position="459"/>
        <end position="478"/>
    </location>
</feature>
<evidence type="ECO:0000256" key="7">
    <source>
        <dbReference type="SAM" id="Coils"/>
    </source>
</evidence>
<evidence type="ECO:0000256" key="6">
    <source>
        <dbReference type="ARBA" id="ARBA00023242"/>
    </source>
</evidence>
<keyword evidence="9" id="KW-0812">Transmembrane</keyword>
<organism evidence="11 12">
    <name type="scientific">Caenorhabditis angaria</name>
    <dbReference type="NCBI Taxonomy" id="860376"/>
    <lineage>
        <taxon>Eukaryota</taxon>
        <taxon>Metazoa</taxon>
        <taxon>Ecdysozoa</taxon>
        <taxon>Nematoda</taxon>
        <taxon>Chromadorea</taxon>
        <taxon>Rhabditida</taxon>
        <taxon>Rhabditina</taxon>
        <taxon>Rhabditomorpha</taxon>
        <taxon>Rhabditoidea</taxon>
        <taxon>Rhabditidae</taxon>
        <taxon>Peloderinae</taxon>
        <taxon>Caenorhabditis</taxon>
    </lineage>
</organism>
<feature type="region of interest" description="Disordered" evidence="8">
    <location>
        <begin position="503"/>
        <end position="540"/>
    </location>
</feature>
<dbReference type="EMBL" id="CANHGI010000003">
    <property type="protein sequence ID" value="CAI5444393.1"/>
    <property type="molecule type" value="Genomic_DNA"/>
</dbReference>
<evidence type="ECO:0000256" key="8">
    <source>
        <dbReference type="SAM" id="MobiDB-lite"/>
    </source>
</evidence>
<dbReference type="Gene3D" id="1.20.5.170">
    <property type="match status" value="1"/>
</dbReference>
<dbReference type="CDD" id="cd00101">
    <property type="entry name" value="IlGF_like"/>
    <property type="match status" value="1"/>
</dbReference>
<dbReference type="PROSITE" id="PS50217">
    <property type="entry name" value="BZIP"/>
    <property type="match status" value="1"/>
</dbReference>
<evidence type="ECO:0000256" key="5">
    <source>
        <dbReference type="ARBA" id="ARBA00023163"/>
    </source>
</evidence>
<evidence type="ECO:0000256" key="4">
    <source>
        <dbReference type="ARBA" id="ARBA00023015"/>
    </source>
</evidence>
<feature type="region of interest" description="Disordered" evidence="8">
    <location>
        <begin position="243"/>
        <end position="262"/>
    </location>
</feature>
<dbReference type="OrthoDB" id="5829382at2759"/>
<keyword evidence="5" id="KW-0804">Transcription</keyword>
<keyword evidence="7" id="KW-0175">Coiled coil</keyword>
<dbReference type="GO" id="GO:0005634">
    <property type="term" value="C:nucleus"/>
    <property type="evidence" value="ECO:0007669"/>
    <property type="project" value="UniProtKB-SubCell"/>
</dbReference>
<keyword evidence="4" id="KW-0805">Transcription regulation</keyword>
<gene>
    <name evidence="11" type="ORF">CAMP_LOCUS7030</name>
</gene>
<feature type="compositionally biased region" description="Basic and acidic residues" evidence="8">
    <location>
        <begin position="347"/>
        <end position="359"/>
    </location>
</feature>
<dbReference type="FunFam" id="1.20.5.170:FF:000119">
    <property type="entry name" value="ATF (cAMP-dependent transcription factor) family"/>
    <property type="match status" value="1"/>
</dbReference>
<comment type="similarity">
    <text evidence="2">Belongs to the insulin family.</text>
</comment>
<feature type="coiled-coil region" evidence="7">
    <location>
        <begin position="380"/>
        <end position="414"/>
    </location>
</feature>
<protein>
    <recommendedName>
        <fullName evidence="10">BZIP domain-containing protein</fullName>
    </recommendedName>
</protein>
<sequence>MFGFWLFEDSTTTTTTKFIDPTKKRVQIQNDHTNISPTFSLETPNPKMIYCGGPLDLPTTAELMQRCLTMNPFEAKFKEANEKINNGIGMPPSQNSAASYEAMEANGLVPMAGTSGCLPTSASVSDFLLKIPPPTTINQQSPNIFANIQMLSADATTRENLKTADISKLFGSAVNPGDNSVQAPRTADVLNAVLDMHSDRLATINYLNKPDFSALLRSPANSAPNSASVLGIPSTSAYQQVSSAQAQAQKSPNLGGIGNSGQWDGMKIVKKEDFYGGANNQGELELNLMHTVNGVGVQSTSESDREVTPLSTPGGNGSNPVGRPPNSNGTPGRGRGRGRSTTADMQPDERRNTILERNKAAAVRYRKRKKEEHDDMIGRVHGLETEKNQLFTQNQVLRRELDRVTALLREREQRCVCLKGMPLSSDGAPGIDVLGMYNTSNSTEIPHNSSHKRQKIAQIGFFFIFCLIPTSILSSGLLMLSRGVLLLLFGFVGFLTAFSFFSSSSSSSSSRNSGNLPIAPKNEAKEKQARNGNKSTGSLKLCPPGGQSFLDAMSLICTMRRRKRSISMDYGNIGDLEEVMKTCCYTGCDFSDLFSICRDPFG</sequence>
<evidence type="ECO:0000259" key="10">
    <source>
        <dbReference type="PROSITE" id="PS50217"/>
    </source>
</evidence>
<dbReference type="Pfam" id="PF07716">
    <property type="entry name" value="bZIP_2"/>
    <property type="match status" value="1"/>
</dbReference>
<keyword evidence="9" id="KW-0472">Membrane</keyword>
<dbReference type="CDD" id="cd14687">
    <property type="entry name" value="bZIP_ATF2"/>
    <property type="match status" value="1"/>
</dbReference>
<dbReference type="InterPro" id="IPR051027">
    <property type="entry name" value="bZIP_transcription_factors"/>
</dbReference>